<protein>
    <submittedName>
        <fullName evidence="2">Uncharacterized protein</fullName>
    </submittedName>
</protein>
<feature type="coiled-coil region" evidence="1">
    <location>
        <begin position="14"/>
        <end position="69"/>
    </location>
</feature>
<accession>A0A1R2C071</accession>
<dbReference type="EMBL" id="MPUH01000341">
    <property type="protein sequence ID" value="OMJ82406.1"/>
    <property type="molecule type" value="Genomic_DNA"/>
</dbReference>
<reference evidence="2 3" key="1">
    <citation type="submission" date="2016-11" db="EMBL/GenBank/DDBJ databases">
        <title>The macronuclear genome of Stentor coeruleus: a giant cell with tiny introns.</title>
        <authorList>
            <person name="Slabodnick M."/>
            <person name="Ruby J.G."/>
            <person name="Reiff S.B."/>
            <person name="Swart E.C."/>
            <person name="Gosai S."/>
            <person name="Prabakaran S."/>
            <person name="Witkowska E."/>
            <person name="Larue G.E."/>
            <person name="Fisher S."/>
            <person name="Freeman R.M."/>
            <person name="Gunawardena J."/>
            <person name="Chu W."/>
            <person name="Stover N.A."/>
            <person name="Gregory B.D."/>
            <person name="Nowacki M."/>
            <person name="Derisi J."/>
            <person name="Roy S.W."/>
            <person name="Marshall W.F."/>
            <person name="Sood P."/>
        </authorList>
    </citation>
    <scope>NUCLEOTIDE SEQUENCE [LARGE SCALE GENOMIC DNA]</scope>
    <source>
        <strain evidence="2">WM001</strain>
    </source>
</reference>
<dbReference type="Proteomes" id="UP000187209">
    <property type="component" value="Unassembled WGS sequence"/>
</dbReference>
<name>A0A1R2C071_9CILI</name>
<evidence type="ECO:0000313" key="2">
    <source>
        <dbReference type="EMBL" id="OMJ82406.1"/>
    </source>
</evidence>
<sequence>MINTKLDNRFGAFLSDMKKKILDLGSELEALEQENFYLEQEISQTFSYNSDLKEQKKSLEDQLQRFQSMHTIISLEHKQLTDKVSKAKGDFDNLSNAFKQQTDLIESQAKNLQERENIIRFNRLSKEEMYKNEMERLALRFNELSKEKMLKKETNNALLMELNASENIEASIISSIQSEMIALNGVSSKSFYKSRNSMK</sequence>
<evidence type="ECO:0000313" key="3">
    <source>
        <dbReference type="Proteomes" id="UP000187209"/>
    </source>
</evidence>
<organism evidence="2 3">
    <name type="scientific">Stentor coeruleus</name>
    <dbReference type="NCBI Taxonomy" id="5963"/>
    <lineage>
        <taxon>Eukaryota</taxon>
        <taxon>Sar</taxon>
        <taxon>Alveolata</taxon>
        <taxon>Ciliophora</taxon>
        <taxon>Postciliodesmatophora</taxon>
        <taxon>Heterotrichea</taxon>
        <taxon>Heterotrichida</taxon>
        <taxon>Stentoridae</taxon>
        <taxon>Stentor</taxon>
    </lineage>
</organism>
<gene>
    <name evidence="2" type="ORF">SteCoe_16879</name>
</gene>
<comment type="caution">
    <text evidence="2">The sequence shown here is derived from an EMBL/GenBank/DDBJ whole genome shotgun (WGS) entry which is preliminary data.</text>
</comment>
<proteinExistence type="predicted"/>
<keyword evidence="1" id="KW-0175">Coiled coil</keyword>
<dbReference type="AlphaFoldDB" id="A0A1R2C071"/>
<evidence type="ECO:0000256" key="1">
    <source>
        <dbReference type="SAM" id="Coils"/>
    </source>
</evidence>
<keyword evidence="3" id="KW-1185">Reference proteome</keyword>